<dbReference type="EMBL" id="CYSF01000001">
    <property type="protein sequence ID" value="CUH82911.1"/>
    <property type="molecule type" value="Genomic_DNA"/>
</dbReference>
<dbReference type="RefSeq" id="WP_058317081.1">
    <property type="nucleotide sequence ID" value="NZ_CYSF01000001.1"/>
</dbReference>
<evidence type="ECO:0000313" key="3">
    <source>
        <dbReference type="Proteomes" id="UP000051681"/>
    </source>
</evidence>
<dbReference type="GO" id="GO:0003700">
    <property type="term" value="F:DNA-binding transcription factor activity"/>
    <property type="evidence" value="ECO:0007669"/>
    <property type="project" value="InterPro"/>
</dbReference>
<dbReference type="PROSITE" id="PS50931">
    <property type="entry name" value="HTH_LYSR"/>
    <property type="match status" value="1"/>
</dbReference>
<proteinExistence type="predicted"/>
<dbReference type="InterPro" id="IPR036388">
    <property type="entry name" value="WH-like_DNA-bd_sf"/>
</dbReference>
<sequence length="300" mass="33748">MAELKNHPLLFEMLRSFTTLAATLNLSRAVEQLGSTRQTVRRHISTLEEIKNERLFIVDDRQYHLTEAGRHALQEAQDLQERGLAWLNNEAGHMDGLYHIAKSEKNDWYFHLQQHSLEKLWADQSKLLRAGIQAWAAACGEITHDAFAPVRDYLMVFRRASVGWVCSGVGSKSSYASWYGQRWEYSAIGREVPLLPGGQSHAAQLHQPFEEVRASGGVRFDHIHTRMDRGENGGPEPISFKRLLMGCRYPDGSFALASLVVRSHGLTIHGVSQSHIERMPSDLIMDHLTPDVILGAGDST</sequence>
<organism evidence="2 3">
    <name type="scientific">Thalassovita mediterranea</name>
    <dbReference type="NCBI Taxonomy" id="340021"/>
    <lineage>
        <taxon>Bacteria</taxon>
        <taxon>Pseudomonadati</taxon>
        <taxon>Pseudomonadota</taxon>
        <taxon>Alphaproteobacteria</taxon>
        <taxon>Rhodobacterales</taxon>
        <taxon>Roseobacteraceae</taxon>
        <taxon>Thalassovita</taxon>
    </lineage>
</organism>
<dbReference type="Proteomes" id="UP000051681">
    <property type="component" value="Unassembled WGS sequence"/>
</dbReference>
<dbReference type="SUPFAM" id="SSF46785">
    <property type="entry name" value="Winged helix' DNA-binding domain"/>
    <property type="match status" value="1"/>
</dbReference>
<gene>
    <name evidence="2" type="ORF">TM5383_00093</name>
</gene>
<dbReference type="InterPro" id="IPR000847">
    <property type="entry name" value="LysR_HTH_N"/>
</dbReference>
<reference evidence="2 3" key="1">
    <citation type="submission" date="2015-09" db="EMBL/GenBank/DDBJ databases">
        <authorList>
            <consortium name="Swine Surveillance"/>
        </authorList>
    </citation>
    <scope>NUCLEOTIDE SEQUENCE [LARGE SCALE GENOMIC DNA]</scope>
    <source>
        <strain evidence="2 3">CECT 8383</strain>
    </source>
</reference>
<keyword evidence="2" id="KW-0238">DNA-binding</keyword>
<dbReference type="Pfam" id="PF00126">
    <property type="entry name" value="HTH_1"/>
    <property type="match status" value="1"/>
</dbReference>
<dbReference type="InterPro" id="IPR036390">
    <property type="entry name" value="WH_DNA-bd_sf"/>
</dbReference>
<keyword evidence="3" id="KW-1185">Reference proteome</keyword>
<protein>
    <submittedName>
        <fullName evidence="2">DNA-binding transcriptional activator AllS</fullName>
    </submittedName>
</protein>
<accession>A0A0P1GLC9</accession>
<dbReference type="OrthoDB" id="7649166at2"/>
<dbReference type="Gene3D" id="1.10.10.10">
    <property type="entry name" value="Winged helix-like DNA-binding domain superfamily/Winged helix DNA-binding domain"/>
    <property type="match status" value="1"/>
</dbReference>
<name>A0A0P1GLC9_9RHOB</name>
<dbReference type="AlphaFoldDB" id="A0A0P1GLC9"/>
<evidence type="ECO:0000313" key="2">
    <source>
        <dbReference type="EMBL" id="CUH82911.1"/>
    </source>
</evidence>
<evidence type="ECO:0000259" key="1">
    <source>
        <dbReference type="PROSITE" id="PS50931"/>
    </source>
</evidence>
<dbReference type="GO" id="GO:0003677">
    <property type="term" value="F:DNA binding"/>
    <property type="evidence" value="ECO:0007669"/>
    <property type="project" value="UniProtKB-KW"/>
</dbReference>
<feature type="domain" description="HTH lysR-type" evidence="1">
    <location>
        <begin position="9"/>
        <end position="66"/>
    </location>
</feature>
<dbReference type="STRING" id="340021.TM5383_00093"/>